<evidence type="ECO:0000313" key="4">
    <source>
        <dbReference type="Proteomes" id="UP001597118"/>
    </source>
</evidence>
<evidence type="ECO:0000256" key="1">
    <source>
        <dbReference type="SAM" id="SignalP"/>
    </source>
</evidence>
<feature type="signal peptide" evidence="1">
    <location>
        <begin position="1"/>
        <end position="22"/>
    </location>
</feature>
<accession>A0ABW4I9M3</accession>
<feature type="chain" id="PRO_5045851289" evidence="1">
    <location>
        <begin position="23"/>
        <end position="443"/>
    </location>
</feature>
<keyword evidence="4" id="KW-1185">Reference proteome</keyword>
<comment type="caution">
    <text evidence="3">The sequence shown here is derived from an EMBL/GenBank/DDBJ whole genome shotgun (WGS) entry which is preliminary data.</text>
</comment>
<sequence length="443" mass="48918">MNKKILFIALLMPFALSFQVKAADYGHLGIVGDATFYGWPDAKGIAMVKSPSNTKIFTYIGPLKQGSFKFHTEDDIDWNIGDWIVPTTASQAISNTGHIITQNWFPEADNTWRITATEDEGIYKIIINVETMAISFEKLNYYPNLYLVGSATPGGWPVENATSMTVDPGNAAIFTWTGNLVKDGAGDGEFKIATNLTFNQKYEWIHPMTDEQDLGLTEAQFLLNGGVDPKWHINAATEGLYTITVNLSGATPTVAIIRNGALPLNFISFSAQQEKASRQVTLNWETVNEVNTQSFEVEKNTDGASFETIASVPAKNRAGVNSYSFIDKEAVVGVAYYRLKQLDEDGKYTYSKTISVDNKKQLKLSVYPNPATDYLRLNYTVSLASEAELNIVNIKGEKVVSEKIAAGVSLSDKQIDVLSIPVGYYIITVKDGEKELYAPFIKK</sequence>
<dbReference type="Pfam" id="PF18962">
    <property type="entry name" value="Por_Secre_tail"/>
    <property type="match status" value="1"/>
</dbReference>
<gene>
    <name evidence="3" type="ORF">ACFSAH_02310</name>
</gene>
<organism evidence="3 4">
    <name type="scientific">Pseudopedobacter beijingensis</name>
    <dbReference type="NCBI Taxonomy" id="1207056"/>
    <lineage>
        <taxon>Bacteria</taxon>
        <taxon>Pseudomonadati</taxon>
        <taxon>Bacteroidota</taxon>
        <taxon>Sphingobacteriia</taxon>
        <taxon>Sphingobacteriales</taxon>
        <taxon>Sphingobacteriaceae</taxon>
        <taxon>Pseudopedobacter</taxon>
    </lineage>
</organism>
<name>A0ABW4I9M3_9SPHI</name>
<proteinExistence type="predicted"/>
<dbReference type="RefSeq" id="WP_379661075.1">
    <property type="nucleotide sequence ID" value="NZ_JBHUDG010000003.1"/>
</dbReference>
<dbReference type="Gene3D" id="2.60.40.10">
    <property type="entry name" value="Immunoglobulins"/>
    <property type="match status" value="1"/>
</dbReference>
<evidence type="ECO:0000259" key="2">
    <source>
        <dbReference type="Pfam" id="PF18962"/>
    </source>
</evidence>
<feature type="domain" description="Secretion system C-terminal sorting" evidence="2">
    <location>
        <begin position="366"/>
        <end position="435"/>
    </location>
</feature>
<protein>
    <submittedName>
        <fullName evidence="3">SusF/SusE family outer membrane protein</fullName>
    </submittedName>
</protein>
<dbReference type="Gene3D" id="2.60.40.3620">
    <property type="match status" value="2"/>
</dbReference>
<dbReference type="NCBIfam" id="TIGR04183">
    <property type="entry name" value="Por_Secre_tail"/>
    <property type="match status" value="1"/>
</dbReference>
<dbReference type="Proteomes" id="UP001597118">
    <property type="component" value="Unassembled WGS sequence"/>
</dbReference>
<dbReference type="EMBL" id="JBHUDG010000003">
    <property type="protein sequence ID" value="MFD1628689.1"/>
    <property type="molecule type" value="Genomic_DNA"/>
</dbReference>
<evidence type="ECO:0000313" key="3">
    <source>
        <dbReference type="EMBL" id="MFD1628689.1"/>
    </source>
</evidence>
<keyword evidence="1" id="KW-0732">Signal</keyword>
<dbReference type="InterPro" id="IPR013783">
    <property type="entry name" value="Ig-like_fold"/>
</dbReference>
<dbReference type="InterPro" id="IPR026444">
    <property type="entry name" value="Secre_tail"/>
</dbReference>
<reference evidence="4" key="1">
    <citation type="journal article" date="2019" name="Int. J. Syst. Evol. Microbiol.">
        <title>The Global Catalogue of Microorganisms (GCM) 10K type strain sequencing project: providing services to taxonomists for standard genome sequencing and annotation.</title>
        <authorList>
            <consortium name="The Broad Institute Genomics Platform"/>
            <consortium name="The Broad Institute Genome Sequencing Center for Infectious Disease"/>
            <person name="Wu L."/>
            <person name="Ma J."/>
        </authorList>
    </citation>
    <scope>NUCLEOTIDE SEQUENCE [LARGE SCALE GENOMIC DNA]</scope>
    <source>
        <strain evidence="4">CCUG 53762</strain>
    </source>
</reference>